<dbReference type="Proteomes" id="UP000485058">
    <property type="component" value="Unassembled WGS sequence"/>
</dbReference>
<gene>
    <name evidence="1" type="ORF">HaLaN_00539</name>
</gene>
<protein>
    <submittedName>
        <fullName evidence="1">Uncharacterized protein</fullName>
    </submittedName>
</protein>
<organism evidence="1 2">
    <name type="scientific">Haematococcus lacustris</name>
    <name type="common">Green alga</name>
    <name type="synonym">Haematococcus pluvialis</name>
    <dbReference type="NCBI Taxonomy" id="44745"/>
    <lineage>
        <taxon>Eukaryota</taxon>
        <taxon>Viridiplantae</taxon>
        <taxon>Chlorophyta</taxon>
        <taxon>core chlorophytes</taxon>
        <taxon>Chlorophyceae</taxon>
        <taxon>CS clade</taxon>
        <taxon>Chlamydomonadales</taxon>
        <taxon>Haematococcaceae</taxon>
        <taxon>Haematococcus</taxon>
    </lineage>
</organism>
<accession>A0A699YGB0</accession>
<comment type="caution">
    <text evidence="1">The sequence shown here is derived from an EMBL/GenBank/DDBJ whole genome shotgun (WGS) entry which is preliminary data.</text>
</comment>
<evidence type="ECO:0000313" key="1">
    <source>
        <dbReference type="EMBL" id="GFH05984.1"/>
    </source>
</evidence>
<proteinExistence type="predicted"/>
<dbReference type="EMBL" id="BLLF01000017">
    <property type="protein sequence ID" value="GFH05984.1"/>
    <property type="molecule type" value="Genomic_DNA"/>
</dbReference>
<dbReference type="AlphaFoldDB" id="A0A699YGB0"/>
<reference evidence="1 2" key="1">
    <citation type="submission" date="2020-02" db="EMBL/GenBank/DDBJ databases">
        <title>Draft genome sequence of Haematococcus lacustris strain NIES-144.</title>
        <authorList>
            <person name="Morimoto D."/>
            <person name="Nakagawa S."/>
            <person name="Yoshida T."/>
            <person name="Sawayama S."/>
        </authorList>
    </citation>
    <scope>NUCLEOTIDE SEQUENCE [LARGE SCALE GENOMIC DNA]</scope>
    <source>
        <strain evidence="1 2">NIES-144</strain>
    </source>
</reference>
<keyword evidence="2" id="KW-1185">Reference proteome</keyword>
<name>A0A699YGB0_HAELA</name>
<sequence length="84" mass="9541">MRQGSSTLREPDDMEPHICMSRHDVRLSLYSRPSSLTSLPGPAVACSHNRMRMYEVERAPGSCTKDNHSLQFCGDTVAWRHHNT</sequence>
<evidence type="ECO:0000313" key="2">
    <source>
        <dbReference type="Proteomes" id="UP000485058"/>
    </source>
</evidence>